<dbReference type="InterPro" id="IPR036388">
    <property type="entry name" value="WH-like_DNA-bd_sf"/>
</dbReference>
<proteinExistence type="predicted"/>
<dbReference type="EMBL" id="QFPN01000014">
    <property type="protein sequence ID" value="PZQ10792.1"/>
    <property type="molecule type" value="Genomic_DNA"/>
</dbReference>
<keyword evidence="2" id="KW-0963">Cytoplasm</keyword>
<evidence type="ECO:0000256" key="9">
    <source>
        <dbReference type="PROSITE-ProRule" id="PRU01091"/>
    </source>
</evidence>
<accession>A0A2W5K0B3</accession>
<dbReference type="GO" id="GO:0032993">
    <property type="term" value="C:protein-DNA complex"/>
    <property type="evidence" value="ECO:0007669"/>
    <property type="project" value="TreeGrafter"/>
</dbReference>
<evidence type="ECO:0000256" key="6">
    <source>
        <dbReference type="ARBA" id="ARBA00023125"/>
    </source>
</evidence>
<organism evidence="12 13">
    <name type="scientific">Ancylobacter novellus</name>
    <name type="common">Thiobacillus novellus</name>
    <dbReference type="NCBI Taxonomy" id="921"/>
    <lineage>
        <taxon>Bacteria</taxon>
        <taxon>Pseudomonadati</taxon>
        <taxon>Pseudomonadota</taxon>
        <taxon>Alphaproteobacteria</taxon>
        <taxon>Hyphomicrobiales</taxon>
        <taxon>Xanthobacteraceae</taxon>
        <taxon>Ancylobacter</taxon>
    </lineage>
</organism>
<dbReference type="AlphaFoldDB" id="A0A2W5K0B3"/>
<keyword evidence="5" id="KW-0805">Transcription regulation</keyword>
<evidence type="ECO:0000256" key="1">
    <source>
        <dbReference type="ARBA" id="ARBA00004496"/>
    </source>
</evidence>
<gene>
    <name evidence="12" type="ORF">DI565_19640</name>
</gene>
<evidence type="ECO:0000259" key="11">
    <source>
        <dbReference type="PROSITE" id="PS51755"/>
    </source>
</evidence>
<dbReference type="SMART" id="SM00448">
    <property type="entry name" value="REC"/>
    <property type="match status" value="1"/>
</dbReference>
<name>A0A2W5K0B3_ANCNO</name>
<dbReference type="FunFam" id="3.40.50.2300:FF:000021">
    <property type="entry name" value="Two-component system response regulator KdpE"/>
    <property type="match status" value="1"/>
</dbReference>
<keyword evidence="6 9" id="KW-0238">DNA-binding</keyword>
<keyword evidence="7" id="KW-0804">Transcription</keyword>
<dbReference type="InterPro" id="IPR039420">
    <property type="entry name" value="WalR-like"/>
</dbReference>
<dbReference type="Pfam" id="PF00486">
    <property type="entry name" value="Trans_reg_C"/>
    <property type="match status" value="1"/>
</dbReference>
<dbReference type="PANTHER" id="PTHR48111:SF50">
    <property type="entry name" value="KDP OPERON TRANSCRIPTIONAL REGULATORY PROTEIN KDPE"/>
    <property type="match status" value="1"/>
</dbReference>
<evidence type="ECO:0000256" key="5">
    <source>
        <dbReference type="ARBA" id="ARBA00023015"/>
    </source>
</evidence>
<dbReference type="Proteomes" id="UP000249577">
    <property type="component" value="Unassembled WGS sequence"/>
</dbReference>
<dbReference type="GO" id="GO:0000987">
    <property type="term" value="F:cis-regulatory region sequence-specific DNA binding"/>
    <property type="evidence" value="ECO:0007669"/>
    <property type="project" value="UniProtKB-ARBA"/>
</dbReference>
<evidence type="ECO:0000256" key="4">
    <source>
        <dbReference type="ARBA" id="ARBA00023012"/>
    </source>
</evidence>
<dbReference type="GO" id="GO:0000156">
    <property type="term" value="F:phosphorelay response regulator activity"/>
    <property type="evidence" value="ECO:0007669"/>
    <property type="project" value="TreeGrafter"/>
</dbReference>
<dbReference type="CDD" id="cd17620">
    <property type="entry name" value="REC_OmpR_KdpE-like"/>
    <property type="match status" value="1"/>
</dbReference>
<dbReference type="PANTHER" id="PTHR48111">
    <property type="entry name" value="REGULATOR OF RPOS"/>
    <property type="match status" value="1"/>
</dbReference>
<dbReference type="Gene3D" id="6.10.250.690">
    <property type="match status" value="1"/>
</dbReference>
<feature type="DNA-binding region" description="OmpR/PhoB-type" evidence="9">
    <location>
        <begin position="130"/>
        <end position="228"/>
    </location>
</feature>
<dbReference type="GO" id="GO:0042802">
    <property type="term" value="F:identical protein binding"/>
    <property type="evidence" value="ECO:0007669"/>
    <property type="project" value="UniProtKB-ARBA"/>
</dbReference>
<feature type="domain" description="Response regulatory" evidence="10">
    <location>
        <begin position="7"/>
        <end position="120"/>
    </location>
</feature>
<evidence type="ECO:0000256" key="2">
    <source>
        <dbReference type="ARBA" id="ARBA00022490"/>
    </source>
</evidence>
<dbReference type="Gene3D" id="3.40.50.2300">
    <property type="match status" value="1"/>
</dbReference>
<comment type="subcellular location">
    <subcellularLocation>
        <location evidence="1">Cytoplasm</location>
    </subcellularLocation>
</comment>
<keyword evidence="3 8" id="KW-0597">Phosphoprotein</keyword>
<dbReference type="PROSITE" id="PS50110">
    <property type="entry name" value="RESPONSE_REGULATORY"/>
    <property type="match status" value="1"/>
</dbReference>
<dbReference type="GO" id="GO:0005829">
    <property type="term" value="C:cytosol"/>
    <property type="evidence" value="ECO:0007669"/>
    <property type="project" value="TreeGrafter"/>
</dbReference>
<feature type="modified residue" description="4-aspartylphosphate" evidence="8">
    <location>
        <position position="56"/>
    </location>
</feature>
<dbReference type="InterPro" id="IPR001867">
    <property type="entry name" value="OmpR/PhoB-type_DNA-bd"/>
</dbReference>
<dbReference type="SUPFAM" id="SSF52172">
    <property type="entry name" value="CheY-like"/>
    <property type="match status" value="1"/>
</dbReference>
<dbReference type="SMART" id="SM00862">
    <property type="entry name" value="Trans_reg_C"/>
    <property type="match status" value="1"/>
</dbReference>
<dbReference type="InterPro" id="IPR001789">
    <property type="entry name" value="Sig_transdc_resp-reg_receiver"/>
</dbReference>
<comment type="caution">
    <text evidence="12">The sequence shown here is derived from an EMBL/GenBank/DDBJ whole genome shotgun (WGS) entry which is preliminary data.</text>
</comment>
<keyword evidence="4" id="KW-0902">Two-component regulatory system</keyword>
<dbReference type="InterPro" id="IPR011006">
    <property type="entry name" value="CheY-like_superfamily"/>
</dbReference>
<dbReference type="Gene3D" id="1.10.10.10">
    <property type="entry name" value="Winged helix-like DNA-binding domain superfamily/Winged helix DNA-binding domain"/>
    <property type="match status" value="1"/>
</dbReference>
<dbReference type="PROSITE" id="PS51755">
    <property type="entry name" value="OMPR_PHOB"/>
    <property type="match status" value="1"/>
</dbReference>
<feature type="domain" description="OmpR/PhoB-type" evidence="11">
    <location>
        <begin position="130"/>
        <end position="228"/>
    </location>
</feature>
<protein>
    <submittedName>
        <fullName evidence="12">DNA-binding response regulator</fullName>
    </submittedName>
</protein>
<evidence type="ECO:0000256" key="8">
    <source>
        <dbReference type="PROSITE-ProRule" id="PRU00169"/>
    </source>
</evidence>
<dbReference type="GO" id="GO:0045893">
    <property type="term" value="P:positive regulation of DNA-templated transcription"/>
    <property type="evidence" value="ECO:0007669"/>
    <property type="project" value="UniProtKB-ARBA"/>
</dbReference>
<sequence length="228" mass="25118">MASSPITVLIVDDEAPIRRFLRTTLSVNDYKALEADTAAEALRLLRHVSPELVLLDLGLPDMDGLDVIREIRAQSPVPILVLSARGDEAAKVAALDLGADDYVTKPFGTDELMARMRAALRHRLADRGAEPVFVVGPLTVDLARHLVTRGGAEVKLSPKEFAIFRELVVHAGKVLTHRYLFRAAWGLDEGDQTSLRVFIRQLRVKLEVDPSRPTLLLTEPGVGYRLTA</sequence>
<evidence type="ECO:0000259" key="10">
    <source>
        <dbReference type="PROSITE" id="PS50110"/>
    </source>
</evidence>
<dbReference type="Pfam" id="PF00072">
    <property type="entry name" value="Response_reg"/>
    <property type="match status" value="1"/>
</dbReference>
<reference evidence="12 13" key="1">
    <citation type="submission" date="2017-08" db="EMBL/GenBank/DDBJ databases">
        <title>Infants hospitalized years apart are colonized by the same room-sourced microbial strains.</title>
        <authorList>
            <person name="Brooks B."/>
            <person name="Olm M.R."/>
            <person name="Firek B.A."/>
            <person name="Baker R."/>
            <person name="Thomas B.C."/>
            <person name="Morowitz M.J."/>
            <person name="Banfield J.F."/>
        </authorList>
    </citation>
    <scope>NUCLEOTIDE SEQUENCE [LARGE SCALE GENOMIC DNA]</scope>
    <source>
        <strain evidence="12">S2_005_003_R2_43</strain>
    </source>
</reference>
<evidence type="ECO:0000256" key="7">
    <source>
        <dbReference type="ARBA" id="ARBA00023163"/>
    </source>
</evidence>
<evidence type="ECO:0000313" key="12">
    <source>
        <dbReference type="EMBL" id="PZQ10792.1"/>
    </source>
</evidence>
<dbReference type="CDD" id="cd00383">
    <property type="entry name" value="trans_reg_C"/>
    <property type="match status" value="1"/>
</dbReference>
<evidence type="ECO:0000256" key="3">
    <source>
        <dbReference type="ARBA" id="ARBA00022553"/>
    </source>
</evidence>
<evidence type="ECO:0000313" key="13">
    <source>
        <dbReference type="Proteomes" id="UP000249577"/>
    </source>
</evidence>